<keyword evidence="7" id="KW-0238">DNA-binding</keyword>
<feature type="compositionally biased region" description="Basic residues" evidence="9">
    <location>
        <begin position="920"/>
        <end position="932"/>
    </location>
</feature>
<sequence length="1267" mass="139372">MPLVEKIGEDKDVIPDHLTSLTIKELKPSTKLLDRYLKVKVQQKWQLSTRGPGSIKLTLVDGDGTVIDFLGVGKIAHDLDSVTCGETLILIRFVCQRATSDYKKPYLIIADDTKLEKSLVWICKSGPAVVYKQGDKPADSKVAFKNHLEEPSSGPRAKVVQTNGSVAGKKEVDKRTSRATRNKEVVQNNGSPARNKEVVQTNGSPARNKEVVQTNGSPARNKEVVQTNGSPARNKEVVQTNGSASRKKEVDIQTSSAATNKEVVQTNGSPATNKEVVETSGSAATNKEVVETSGSAATNKEVVETSGSAATNKEVVETSGSVVGNKEVDKPTSPASRNKQLPKKSPQYTYKLLSDLEVNTVVDVYGVVKFSRPAMKTRGQDYLCVVGLVDPSLTDPESKLPCNLFCRDADKLPAPETGDVIRFHRLRIQTFNGRLQGSNAPGFQWLLFQGSCDRRTSSSPNYTFEEHDQQKVSQLMDWWNELNKLTLTPLADMQPKLYYNLVCQVIRVCELESNCVLLRVWDGTHFNWPVKTTKEEELNGSLKEDARLVKASEGLACDIYVFDCHCQSAAVVEPGDFVQFVNLHAAVYTEPVELTLHGNVSFGRKVAVLPPDNCDVVKLKAVLDPLVEQSDRPVQEENDPNGRSGRKRHHSLSTLKEEISSPNKKQARDTNSNACESSQTLSKSLPGTSPHSLTEPRNSSTAFEKQCTIKQTTSRATTSEERTLISSDSNAAKTKTNPTSHVSKEHVIEVCCEEIFKNMPAKQRKCLPPFTASQLSPSTASHRDLSQTVVHPNNIGQCCPKHQEKDLIKLSASPVMHHEIIHSLNPVGSESGTICKTSNTREGLTFSDNSVSDSLDSPSSYHTAPSPGGCGMETGSCDMEPGSCDMEASSDQNLPSHDQTSSRHDQTSSRHDQTSPNYKIVKKKPLVLKKKGQNQEEKKPSSLFPRCLEGEGHIMCHDTYTIYYVSSQDSMPDSSEKSQDSDISDNLFSGCTKTTVVRGHKTRNCSQPAVIKKSLSHLTDPTVSDKLVSCCSQQSVNCDTSSDRGAKLTAADASGSQCMRPNSTNGRIVSGQKKLVVHKKLLLNPAVKKQLRCMLKTSTVTVGHHLVPFTTLSEVLQHNEPSKFRLQVRVQDFLPKPSCCHALVFLSCRHCLHSENCQDLTHTENQICCQCNNKSTLSPTVMMTFTLFDNTGTIVAHLVDKYSLQFFQLNSPLELTDKPTFTRVVQSLNTLCPDGLSPEVFPLMECCIMAFKDNGSMRYHIFDTILV</sequence>
<evidence type="ECO:0000256" key="4">
    <source>
        <dbReference type="ARBA" id="ARBA00015253"/>
    </source>
</evidence>
<protein>
    <recommendedName>
        <fullName evidence="4">Protection of telomeres protein 1</fullName>
    </recommendedName>
</protein>
<evidence type="ECO:0000256" key="7">
    <source>
        <dbReference type="ARBA" id="ARBA00023125"/>
    </source>
</evidence>
<dbReference type="Pfam" id="PF02765">
    <property type="entry name" value="POT1"/>
    <property type="match status" value="1"/>
</dbReference>
<feature type="compositionally biased region" description="Polar residues" evidence="9">
    <location>
        <begin position="252"/>
        <end position="272"/>
    </location>
</feature>
<feature type="region of interest" description="Disordered" evidence="9">
    <location>
        <begin position="826"/>
        <end position="944"/>
    </location>
</feature>
<keyword evidence="6" id="KW-0779">Telomere</keyword>
<dbReference type="SMART" id="SM00976">
    <property type="entry name" value="Telo_bind"/>
    <property type="match status" value="1"/>
</dbReference>
<dbReference type="GO" id="GO:0000783">
    <property type="term" value="C:nuclear telomere cap complex"/>
    <property type="evidence" value="ECO:0007669"/>
    <property type="project" value="TreeGrafter"/>
</dbReference>
<feature type="compositionally biased region" description="Basic and acidic residues" evidence="9">
    <location>
        <begin position="168"/>
        <end position="184"/>
    </location>
</feature>
<dbReference type="Pfam" id="PF16686">
    <property type="entry name" value="POT1PC"/>
    <property type="match status" value="1"/>
</dbReference>
<dbReference type="GeneID" id="106080187"/>
<evidence type="ECO:0000256" key="6">
    <source>
        <dbReference type="ARBA" id="ARBA00022895"/>
    </source>
</evidence>
<feature type="compositionally biased region" description="Low complexity" evidence="9">
    <location>
        <begin position="847"/>
        <end position="860"/>
    </location>
</feature>
<dbReference type="InterPro" id="IPR032042">
    <property type="entry name" value="POT1PC"/>
</dbReference>
<feature type="region of interest" description="Disordered" evidence="9">
    <location>
        <begin position="317"/>
        <end position="343"/>
    </location>
</feature>
<evidence type="ECO:0000256" key="5">
    <source>
        <dbReference type="ARBA" id="ARBA00022454"/>
    </source>
</evidence>
<evidence type="ECO:0000256" key="3">
    <source>
        <dbReference type="ARBA" id="ARBA00008442"/>
    </source>
</evidence>
<evidence type="ECO:0000259" key="10">
    <source>
        <dbReference type="SMART" id="SM00976"/>
    </source>
</evidence>
<evidence type="ECO:0000256" key="9">
    <source>
        <dbReference type="SAM" id="MobiDB-lite"/>
    </source>
</evidence>
<organism evidence="11 13">
    <name type="scientific">Biomphalaria glabrata</name>
    <name type="common">Bloodfluke planorb</name>
    <name type="synonym">Freshwater snail</name>
    <dbReference type="NCBI Taxonomy" id="6526"/>
    <lineage>
        <taxon>Eukaryota</taxon>
        <taxon>Metazoa</taxon>
        <taxon>Spiralia</taxon>
        <taxon>Lophotrochozoa</taxon>
        <taxon>Mollusca</taxon>
        <taxon>Gastropoda</taxon>
        <taxon>Heterobranchia</taxon>
        <taxon>Euthyneura</taxon>
        <taxon>Panpulmonata</taxon>
        <taxon>Hygrophila</taxon>
        <taxon>Lymnaeoidea</taxon>
        <taxon>Planorbidae</taxon>
        <taxon>Biomphalaria</taxon>
    </lineage>
</organism>
<feature type="region of interest" description="Disordered" evidence="9">
    <location>
        <begin position="148"/>
        <end position="296"/>
    </location>
</feature>
<evidence type="ECO:0000256" key="2">
    <source>
        <dbReference type="ARBA" id="ARBA00004574"/>
    </source>
</evidence>
<dbReference type="GO" id="GO:0010521">
    <property type="term" value="F:telomerase inhibitor activity"/>
    <property type="evidence" value="ECO:0007669"/>
    <property type="project" value="TreeGrafter"/>
</dbReference>
<evidence type="ECO:0000256" key="1">
    <source>
        <dbReference type="ARBA" id="ARBA00004123"/>
    </source>
</evidence>
<evidence type="ECO:0000313" key="12">
    <source>
        <dbReference type="RefSeq" id="XP_055889125.1"/>
    </source>
</evidence>
<dbReference type="CDD" id="cd04497">
    <property type="entry name" value="hPOT1_OB1_like"/>
    <property type="match status" value="1"/>
</dbReference>
<feature type="domain" description="Telomeric single stranded DNA binding POT1/Cdc13" evidence="10">
    <location>
        <begin position="350"/>
        <end position="480"/>
    </location>
</feature>
<dbReference type="OMA" id="KMSSPYH"/>
<name>A0A9W3APC8_BIOGL</name>
<dbReference type="RefSeq" id="XP_055889127.1">
    <property type="nucleotide sequence ID" value="XM_056033152.1"/>
</dbReference>
<feature type="region of interest" description="Disordered" evidence="9">
    <location>
        <begin position="628"/>
        <end position="740"/>
    </location>
</feature>
<dbReference type="InterPro" id="IPR012340">
    <property type="entry name" value="NA-bd_OB-fold"/>
</dbReference>
<evidence type="ECO:0000313" key="13">
    <source>
        <dbReference type="RefSeq" id="XP_055889126.1"/>
    </source>
</evidence>
<dbReference type="RefSeq" id="XP_055889125.1">
    <property type="nucleotide sequence ID" value="XM_056033150.1"/>
</dbReference>
<comment type="subcellular location">
    <subcellularLocation>
        <location evidence="2">Chromosome</location>
        <location evidence="2">Telomere</location>
    </subcellularLocation>
    <subcellularLocation>
        <location evidence="1">Nucleus</location>
    </subcellularLocation>
</comment>
<dbReference type="PANTHER" id="PTHR14513:SF0">
    <property type="entry name" value="PROTECTION OF TELOMERES PROTEIN 1"/>
    <property type="match status" value="1"/>
</dbReference>
<dbReference type="PANTHER" id="PTHR14513">
    <property type="entry name" value="PROTECTION OF TELOMERES 1"/>
    <property type="match status" value="1"/>
</dbReference>
<feature type="compositionally biased region" description="Polar residues" evidence="9">
    <location>
        <begin position="724"/>
        <end position="740"/>
    </location>
</feature>
<reference evidence="12 13" key="1">
    <citation type="submission" date="2025-04" db="UniProtKB">
        <authorList>
            <consortium name="RefSeq"/>
        </authorList>
    </citation>
    <scope>IDENTIFICATION</scope>
</reference>
<gene>
    <name evidence="12 13 14" type="primary">LOC106080187</name>
</gene>
<dbReference type="InterPro" id="IPR028389">
    <property type="entry name" value="POT1"/>
</dbReference>
<keyword evidence="5" id="KW-0158">Chromosome</keyword>
<feature type="compositionally biased region" description="Polar residues" evidence="9">
    <location>
        <begin position="185"/>
        <end position="244"/>
    </location>
</feature>
<evidence type="ECO:0000313" key="14">
    <source>
        <dbReference type="RefSeq" id="XP_055889127.1"/>
    </source>
</evidence>
<evidence type="ECO:0000256" key="8">
    <source>
        <dbReference type="ARBA" id="ARBA00023242"/>
    </source>
</evidence>
<feature type="compositionally biased region" description="Polar residues" evidence="9">
    <location>
        <begin position="826"/>
        <end position="842"/>
    </location>
</feature>
<dbReference type="GO" id="GO:0032210">
    <property type="term" value="P:regulation of telomere maintenance via telomerase"/>
    <property type="evidence" value="ECO:0007669"/>
    <property type="project" value="TreeGrafter"/>
</dbReference>
<comment type="similarity">
    <text evidence="3">Belongs to the telombin family.</text>
</comment>
<proteinExistence type="inferred from homology"/>
<evidence type="ECO:0000313" key="11">
    <source>
        <dbReference type="Proteomes" id="UP001165740"/>
    </source>
</evidence>
<dbReference type="RefSeq" id="XP_055889126.1">
    <property type="nucleotide sequence ID" value="XM_056033151.1"/>
</dbReference>
<keyword evidence="8" id="KW-0539">Nucleus</keyword>
<dbReference type="SUPFAM" id="SSF50249">
    <property type="entry name" value="Nucleic acid-binding proteins"/>
    <property type="match status" value="2"/>
</dbReference>
<keyword evidence="11" id="KW-1185">Reference proteome</keyword>
<dbReference type="AlphaFoldDB" id="A0A9W3APC8"/>
<dbReference type="GO" id="GO:0016233">
    <property type="term" value="P:telomere capping"/>
    <property type="evidence" value="ECO:0007669"/>
    <property type="project" value="TreeGrafter"/>
</dbReference>
<feature type="compositionally biased region" description="Basic and acidic residues" evidence="9">
    <location>
        <begin position="900"/>
        <end position="913"/>
    </location>
</feature>
<feature type="compositionally biased region" description="Polar residues" evidence="9">
    <location>
        <begin position="889"/>
        <end position="899"/>
    </location>
</feature>
<dbReference type="Gene3D" id="2.40.50.140">
    <property type="entry name" value="Nucleic acid-binding proteins"/>
    <property type="match status" value="2"/>
</dbReference>
<accession>A0A9W3APC8</accession>
<dbReference type="OrthoDB" id="2186770at2759"/>
<dbReference type="InterPro" id="IPR011564">
    <property type="entry name" value="Telomer_end-bd_POT1/Cdc13"/>
</dbReference>
<dbReference type="GO" id="GO:0098505">
    <property type="term" value="F:G-rich strand telomeric DNA binding"/>
    <property type="evidence" value="ECO:0007669"/>
    <property type="project" value="TreeGrafter"/>
</dbReference>
<dbReference type="Proteomes" id="UP001165740">
    <property type="component" value="Chromosome 6"/>
</dbReference>
<feature type="compositionally biased region" description="Polar residues" evidence="9">
    <location>
        <begin position="660"/>
        <end position="711"/>
    </location>
</feature>